<comment type="caution">
    <text evidence="3">The sequence shown here is derived from an EMBL/GenBank/DDBJ whole genome shotgun (WGS) entry which is preliminary data.</text>
</comment>
<dbReference type="AlphaFoldDB" id="A0A1Q9CYX3"/>
<feature type="region of interest" description="Disordered" evidence="1">
    <location>
        <begin position="1"/>
        <end position="21"/>
    </location>
</feature>
<evidence type="ECO:0000313" key="4">
    <source>
        <dbReference type="Proteomes" id="UP000186817"/>
    </source>
</evidence>
<feature type="compositionally biased region" description="Polar residues" evidence="1">
    <location>
        <begin position="104"/>
        <end position="113"/>
    </location>
</feature>
<evidence type="ECO:0000256" key="1">
    <source>
        <dbReference type="SAM" id="MobiDB-lite"/>
    </source>
</evidence>
<keyword evidence="2" id="KW-0812">Transmembrane</keyword>
<gene>
    <name evidence="3" type="ORF">AK812_SmicGene30593</name>
</gene>
<evidence type="ECO:0000256" key="2">
    <source>
        <dbReference type="SAM" id="Phobius"/>
    </source>
</evidence>
<dbReference type="Proteomes" id="UP000186817">
    <property type="component" value="Unassembled WGS sequence"/>
</dbReference>
<protein>
    <submittedName>
        <fullName evidence="3">Uncharacterized protein</fullName>
    </submittedName>
</protein>
<name>A0A1Q9CYX3_SYMMI</name>
<feature type="region of interest" description="Disordered" evidence="1">
    <location>
        <begin position="92"/>
        <end position="113"/>
    </location>
</feature>
<proteinExistence type="predicted"/>
<keyword evidence="4" id="KW-1185">Reference proteome</keyword>
<sequence>MKAEESAKVNSKEPVPNADDACIEEVIASTSRSRQAEEDQELQELSRFQAKAKARRKSRQKRIQYQFMFKAGAFVIMLTVVMITKKIQEWYKGGTNSSEDKAPSPTTAANSEL</sequence>
<keyword evidence="2" id="KW-0472">Membrane</keyword>
<organism evidence="3 4">
    <name type="scientific">Symbiodinium microadriaticum</name>
    <name type="common">Dinoflagellate</name>
    <name type="synonym">Zooxanthella microadriatica</name>
    <dbReference type="NCBI Taxonomy" id="2951"/>
    <lineage>
        <taxon>Eukaryota</taxon>
        <taxon>Sar</taxon>
        <taxon>Alveolata</taxon>
        <taxon>Dinophyceae</taxon>
        <taxon>Suessiales</taxon>
        <taxon>Symbiodiniaceae</taxon>
        <taxon>Symbiodinium</taxon>
    </lineage>
</organism>
<dbReference type="EMBL" id="LSRX01000828">
    <property type="protein sequence ID" value="OLP88127.1"/>
    <property type="molecule type" value="Genomic_DNA"/>
</dbReference>
<accession>A0A1Q9CYX3</accession>
<dbReference type="OrthoDB" id="431362at2759"/>
<evidence type="ECO:0000313" key="3">
    <source>
        <dbReference type="EMBL" id="OLP88127.1"/>
    </source>
</evidence>
<keyword evidence="2" id="KW-1133">Transmembrane helix</keyword>
<feature type="transmembrane region" description="Helical" evidence="2">
    <location>
        <begin position="63"/>
        <end position="83"/>
    </location>
</feature>
<reference evidence="3 4" key="1">
    <citation type="submission" date="2016-02" db="EMBL/GenBank/DDBJ databases">
        <title>Genome analysis of coral dinoflagellate symbionts highlights evolutionary adaptations to a symbiotic lifestyle.</title>
        <authorList>
            <person name="Aranda M."/>
            <person name="Li Y."/>
            <person name="Liew Y.J."/>
            <person name="Baumgarten S."/>
            <person name="Simakov O."/>
            <person name="Wilson M."/>
            <person name="Piel J."/>
            <person name="Ashoor H."/>
            <person name="Bougouffa S."/>
            <person name="Bajic V.B."/>
            <person name="Ryu T."/>
            <person name="Ravasi T."/>
            <person name="Bayer T."/>
            <person name="Micklem G."/>
            <person name="Kim H."/>
            <person name="Bhak J."/>
            <person name="Lajeunesse T.C."/>
            <person name="Voolstra C.R."/>
        </authorList>
    </citation>
    <scope>NUCLEOTIDE SEQUENCE [LARGE SCALE GENOMIC DNA]</scope>
    <source>
        <strain evidence="3 4">CCMP2467</strain>
    </source>
</reference>
<feature type="compositionally biased region" description="Basic and acidic residues" evidence="1">
    <location>
        <begin position="1"/>
        <end position="11"/>
    </location>
</feature>